<reference evidence="2" key="2">
    <citation type="submission" date="2017-02" db="UniProtKB">
        <authorList>
            <consortium name="WormBaseParasite"/>
        </authorList>
    </citation>
    <scope>IDENTIFICATION</scope>
</reference>
<sequence length="170" mass="19197">MVHGQTGVDKNADSFIVAYSEEHFFFGVRDGVEWVASSRLGQTDDGYSHWYKLINKCLIIQRSQESTKLEVSMNGMVLSIEELRYGKHRVYDGLPVTAMEKANTQLPKPSAEYIAILETWWQLNGYLTYTSCSGQPICLISVAYLEDKYGNNCPSGKMKRLVISRSGIEP</sequence>
<reference evidence="1" key="1">
    <citation type="submission" date="2012-09" db="EMBL/GenBank/DDBJ databases">
        <authorList>
            <person name="Martin A.A."/>
        </authorList>
    </citation>
    <scope>NUCLEOTIDE SEQUENCE</scope>
</reference>
<evidence type="ECO:0000313" key="1">
    <source>
        <dbReference type="Proteomes" id="UP000035642"/>
    </source>
</evidence>
<organism evidence="1 2">
    <name type="scientific">Angiostrongylus cantonensis</name>
    <name type="common">Rat lungworm</name>
    <dbReference type="NCBI Taxonomy" id="6313"/>
    <lineage>
        <taxon>Eukaryota</taxon>
        <taxon>Metazoa</taxon>
        <taxon>Ecdysozoa</taxon>
        <taxon>Nematoda</taxon>
        <taxon>Chromadorea</taxon>
        <taxon>Rhabditida</taxon>
        <taxon>Rhabditina</taxon>
        <taxon>Rhabditomorpha</taxon>
        <taxon>Strongyloidea</taxon>
        <taxon>Metastrongylidae</taxon>
        <taxon>Angiostrongylus</taxon>
    </lineage>
</organism>
<protein>
    <submittedName>
        <fullName evidence="2">Beta-galactosidase</fullName>
    </submittedName>
</protein>
<dbReference type="AlphaFoldDB" id="A0A0K0CXB3"/>
<evidence type="ECO:0000313" key="2">
    <source>
        <dbReference type="WBParaSite" id="ACAC_0000218801-mRNA-1"/>
    </source>
</evidence>
<accession>A0A0K0CXB3</accession>
<keyword evidence="1" id="KW-1185">Reference proteome</keyword>
<proteinExistence type="predicted"/>
<dbReference type="WBParaSite" id="ACAC_0000218801-mRNA-1">
    <property type="protein sequence ID" value="ACAC_0000218801-mRNA-1"/>
    <property type="gene ID" value="ACAC_0000218801"/>
</dbReference>
<name>A0A0K0CXB3_ANGCA</name>
<dbReference type="Proteomes" id="UP000035642">
    <property type="component" value="Unassembled WGS sequence"/>
</dbReference>